<proteinExistence type="predicted"/>
<dbReference type="EMBL" id="CP151501">
    <property type="protein sequence ID" value="WZN58956.1"/>
    <property type="molecule type" value="Genomic_DNA"/>
</dbReference>
<gene>
    <name evidence="2" type="ORF">HKI87_01g04810</name>
</gene>
<sequence>MSAQSLINYMRAEGGEGNASAASMAFEEWVDENVSKIFWNNHDVRQVFQFFGNDAVFSQCLDYLADKFAELSTASLTCSAVAALLSCTTNESVKQCVVEKLAPLIRDKGNKSTVLACFDNAACRMMVEDMF</sequence>
<organism evidence="2 3">
    <name type="scientific">Chloropicon roscoffensis</name>
    <dbReference type="NCBI Taxonomy" id="1461544"/>
    <lineage>
        <taxon>Eukaryota</taxon>
        <taxon>Viridiplantae</taxon>
        <taxon>Chlorophyta</taxon>
        <taxon>Chloropicophyceae</taxon>
        <taxon>Chloropicales</taxon>
        <taxon>Chloropicaceae</taxon>
        <taxon>Chloropicon</taxon>
    </lineage>
</organism>
<accession>A0AAX4NZ01</accession>
<dbReference type="AlphaFoldDB" id="A0AAX4NZ01"/>
<evidence type="ECO:0000313" key="2">
    <source>
        <dbReference type="EMBL" id="WZN58956.1"/>
    </source>
</evidence>
<reference evidence="2 3" key="1">
    <citation type="submission" date="2024-03" db="EMBL/GenBank/DDBJ databases">
        <title>Complete genome sequence of the green alga Chloropicon roscoffensis RCC1871.</title>
        <authorList>
            <person name="Lemieux C."/>
            <person name="Pombert J.-F."/>
            <person name="Otis C."/>
            <person name="Turmel M."/>
        </authorList>
    </citation>
    <scope>NUCLEOTIDE SEQUENCE [LARGE SCALE GENOMIC DNA]</scope>
    <source>
        <strain evidence="2 3">RCC1871</strain>
    </source>
</reference>
<evidence type="ECO:0000313" key="3">
    <source>
        <dbReference type="Proteomes" id="UP001472866"/>
    </source>
</evidence>
<evidence type="ECO:0000259" key="1">
    <source>
        <dbReference type="Pfam" id="PF14771"/>
    </source>
</evidence>
<keyword evidence="3" id="KW-1185">Reference proteome</keyword>
<feature type="domain" description="DUF4476" evidence="1">
    <location>
        <begin position="71"/>
        <end position="127"/>
    </location>
</feature>
<dbReference type="Pfam" id="PF14771">
    <property type="entry name" value="DUF4476"/>
    <property type="match status" value="1"/>
</dbReference>
<protein>
    <recommendedName>
        <fullName evidence="1">DUF4476 domain-containing protein</fullName>
    </recommendedName>
</protein>
<dbReference type="Proteomes" id="UP001472866">
    <property type="component" value="Chromosome 01"/>
</dbReference>
<name>A0AAX4NZ01_9CHLO</name>
<dbReference type="InterPro" id="IPR028011">
    <property type="entry name" value="DUF4476"/>
</dbReference>